<reference evidence="1 2" key="1">
    <citation type="submission" date="2019-05" db="EMBL/GenBank/DDBJ databases">
        <title>Emergence of the Ug99 lineage of the wheat stem rust pathogen through somatic hybridization.</title>
        <authorList>
            <person name="Li F."/>
            <person name="Upadhyaya N.M."/>
            <person name="Sperschneider J."/>
            <person name="Matny O."/>
            <person name="Nguyen-Phuc H."/>
            <person name="Mago R."/>
            <person name="Raley C."/>
            <person name="Miller M.E."/>
            <person name="Silverstein K.A.T."/>
            <person name="Henningsen E."/>
            <person name="Hirsch C.D."/>
            <person name="Visser B."/>
            <person name="Pretorius Z.A."/>
            <person name="Steffenson B.J."/>
            <person name="Schwessinger B."/>
            <person name="Dodds P.N."/>
            <person name="Figueroa M."/>
        </authorList>
    </citation>
    <scope>NUCLEOTIDE SEQUENCE [LARGE SCALE GENOMIC DNA]</scope>
    <source>
        <strain evidence="1 2">Ug99</strain>
    </source>
</reference>
<accession>A0A5B0QKD9</accession>
<dbReference type="Proteomes" id="UP000325313">
    <property type="component" value="Unassembled WGS sequence"/>
</dbReference>
<organism evidence="1 2">
    <name type="scientific">Puccinia graminis f. sp. tritici</name>
    <dbReference type="NCBI Taxonomy" id="56615"/>
    <lineage>
        <taxon>Eukaryota</taxon>
        <taxon>Fungi</taxon>
        <taxon>Dikarya</taxon>
        <taxon>Basidiomycota</taxon>
        <taxon>Pucciniomycotina</taxon>
        <taxon>Pucciniomycetes</taxon>
        <taxon>Pucciniales</taxon>
        <taxon>Pucciniaceae</taxon>
        <taxon>Puccinia</taxon>
    </lineage>
</organism>
<gene>
    <name evidence="1" type="ORF">PGTUg99_019567</name>
</gene>
<protein>
    <submittedName>
        <fullName evidence="1">Uncharacterized protein</fullName>
    </submittedName>
</protein>
<dbReference type="EMBL" id="VDEP01000276">
    <property type="protein sequence ID" value="KAA1113676.1"/>
    <property type="molecule type" value="Genomic_DNA"/>
</dbReference>
<evidence type="ECO:0000313" key="2">
    <source>
        <dbReference type="Proteomes" id="UP000325313"/>
    </source>
</evidence>
<proteinExistence type="predicted"/>
<name>A0A5B0QKD9_PUCGR</name>
<evidence type="ECO:0000313" key="1">
    <source>
        <dbReference type="EMBL" id="KAA1113676.1"/>
    </source>
</evidence>
<dbReference type="AlphaFoldDB" id="A0A5B0QKD9"/>
<sequence length="80" mass="8668">MAENANGTSPPVGMASRAVLLSAGDSLSRERNFRQLGQAIRIHGADRLPKSVVVKKSTLIFRVMPTLHMSEICDCLCQAD</sequence>
<comment type="caution">
    <text evidence="1">The sequence shown here is derived from an EMBL/GenBank/DDBJ whole genome shotgun (WGS) entry which is preliminary data.</text>
</comment>